<feature type="domain" description="Gamma-glutamylcyclotransferase AIG2-like" evidence="4">
    <location>
        <begin position="3"/>
        <end position="102"/>
    </location>
</feature>
<name>A0A4D7BK21_9HYPH</name>
<dbReference type="PANTHER" id="PTHR12935:SF0">
    <property type="entry name" value="GAMMA-GLUTAMYLCYCLOTRANSFERASE"/>
    <property type="match status" value="1"/>
</dbReference>
<evidence type="ECO:0000313" key="6">
    <source>
        <dbReference type="Proteomes" id="UP000298781"/>
    </source>
</evidence>
<dbReference type="InterPro" id="IPR017939">
    <property type="entry name" value="G-Glutamylcylcotransferase"/>
</dbReference>
<evidence type="ECO:0000256" key="2">
    <source>
        <dbReference type="PIRSR" id="PIRSR617939-1"/>
    </source>
</evidence>
<dbReference type="PANTHER" id="PTHR12935">
    <property type="entry name" value="GAMMA-GLUTAMYLCYCLOTRANSFERASE"/>
    <property type="match status" value="1"/>
</dbReference>
<gene>
    <name evidence="5" type="ORF">E8M01_30050</name>
</gene>
<protein>
    <submittedName>
        <fullName evidence="5">Gamma-glutamylcyclotransferase</fullName>
    </submittedName>
</protein>
<evidence type="ECO:0000259" key="4">
    <source>
        <dbReference type="Pfam" id="PF06094"/>
    </source>
</evidence>
<proteinExistence type="predicted"/>
<keyword evidence="6" id="KW-1185">Reference proteome</keyword>
<dbReference type="OrthoDB" id="141582at2"/>
<feature type="active site" description="Proton acceptor" evidence="2">
    <location>
        <position position="72"/>
    </location>
</feature>
<dbReference type="Proteomes" id="UP000298781">
    <property type="component" value="Chromosome"/>
</dbReference>
<dbReference type="InterPro" id="IPR013024">
    <property type="entry name" value="GGCT-like"/>
</dbReference>
<dbReference type="EMBL" id="CP039690">
    <property type="protein sequence ID" value="QCI68102.1"/>
    <property type="molecule type" value="Genomic_DNA"/>
</dbReference>
<dbReference type="AlphaFoldDB" id="A0A4D7BK21"/>
<dbReference type="Gene3D" id="3.10.490.10">
    <property type="entry name" value="Gamma-glutamyl cyclotransferase-like"/>
    <property type="match status" value="1"/>
</dbReference>
<sequence>MLYFAYGSNMHEADMARRCPGARVCGVARLDHHLIFINSEGYVAVGGTPGRSVHGVVWRLTARHVAVLDRYECVDRGLYRKRMLPVRLNGQTVMALVYAAGAIAEGQRPLSDHFRRAVRASALAWNLPPVYIARLDRLARNGFRR</sequence>
<accession>A0A4D7BK21</accession>
<reference evidence="5 6" key="1">
    <citation type="submission" date="2019-04" db="EMBL/GenBank/DDBJ databases">
        <title>Phreatobacter aquaticus sp. nov.</title>
        <authorList>
            <person name="Choi A."/>
        </authorList>
    </citation>
    <scope>NUCLEOTIDE SEQUENCE [LARGE SCALE GENOMIC DNA]</scope>
    <source>
        <strain evidence="5 6">KCTC 52518</strain>
    </source>
</reference>
<dbReference type="InterPro" id="IPR009288">
    <property type="entry name" value="AIG2-like_dom"/>
</dbReference>
<dbReference type="SUPFAM" id="SSF110857">
    <property type="entry name" value="Gamma-glutamyl cyclotransferase-like"/>
    <property type="match status" value="1"/>
</dbReference>
<organism evidence="5 6">
    <name type="scientific">Phreatobacter stygius</name>
    <dbReference type="NCBI Taxonomy" id="1940610"/>
    <lineage>
        <taxon>Bacteria</taxon>
        <taxon>Pseudomonadati</taxon>
        <taxon>Pseudomonadota</taxon>
        <taxon>Alphaproteobacteria</taxon>
        <taxon>Hyphomicrobiales</taxon>
        <taxon>Phreatobacteraceae</taxon>
        <taxon>Phreatobacter</taxon>
    </lineage>
</organism>
<dbReference type="GO" id="GO:0003839">
    <property type="term" value="F:gamma-glutamylcyclotransferase activity"/>
    <property type="evidence" value="ECO:0007669"/>
    <property type="project" value="InterPro"/>
</dbReference>
<dbReference type="Pfam" id="PF06094">
    <property type="entry name" value="GGACT"/>
    <property type="match status" value="1"/>
</dbReference>
<evidence type="ECO:0000256" key="3">
    <source>
        <dbReference type="PIRSR" id="PIRSR617939-2"/>
    </source>
</evidence>
<feature type="binding site" evidence="3">
    <location>
        <begin position="3"/>
        <end position="8"/>
    </location>
    <ligand>
        <name>substrate</name>
    </ligand>
</feature>
<evidence type="ECO:0000256" key="1">
    <source>
        <dbReference type="ARBA" id="ARBA00023239"/>
    </source>
</evidence>
<dbReference type="GO" id="GO:0016740">
    <property type="term" value="F:transferase activity"/>
    <property type="evidence" value="ECO:0007669"/>
    <property type="project" value="UniProtKB-KW"/>
</dbReference>
<keyword evidence="5" id="KW-0808">Transferase</keyword>
<evidence type="ECO:0000313" key="5">
    <source>
        <dbReference type="EMBL" id="QCI68102.1"/>
    </source>
</evidence>
<dbReference type="RefSeq" id="WP_136963522.1">
    <property type="nucleotide sequence ID" value="NZ_CP039690.1"/>
</dbReference>
<keyword evidence="1" id="KW-0456">Lyase</keyword>
<dbReference type="InterPro" id="IPR036568">
    <property type="entry name" value="GGCT-like_sf"/>
</dbReference>
<dbReference type="KEGG" id="pstg:E8M01_30050"/>
<dbReference type="CDD" id="cd06661">
    <property type="entry name" value="GGCT_like"/>
    <property type="match status" value="1"/>
</dbReference>